<evidence type="ECO:0000256" key="1">
    <source>
        <dbReference type="SAM" id="MobiDB-lite"/>
    </source>
</evidence>
<reference evidence="2 3" key="1">
    <citation type="submission" date="2022-01" db="EMBL/GenBank/DDBJ databases">
        <title>Lysobacter chinensis sp. nov., a bacterium isolated from cow dung compost.</title>
        <authorList>
            <person name="Liu Y."/>
        </authorList>
    </citation>
    <scope>NUCLEOTIDE SEQUENCE [LARGE SCALE GENOMIC DNA]</scope>
    <source>
        <strain evidence="2 3">TLK-CK17</strain>
    </source>
</reference>
<evidence type="ECO:0008006" key="4">
    <source>
        <dbReference type="Google" id="ProtNLM"/>
    </source>
</evidence>
<dbReference type="Proteomes" id="UP001430796">
    <property type="component" value="Unassembled WGS sequence"/>
</dbReference>
<reference evidence="3" key="2">
    <citation type="submission" date="2022-01" db="EMBL/GenBank/DDBJ databases">
        <title>Lysobacter chinensis sp. nov., a bacterium isolated from cow dung compost.</title>
        <authorList>
            <person name="Zhou L.Y."/>
        </authorList>
    </citation>
    <scope>NUCLEOTIDE SEQUENCE [LARGE SCALE GENOMIC DNA]</scope>
    <source>
        <strain evidence="3">TLK-CK17</strain>
    </source>
</reference>
<reference evidence="2 3" key="3">
    <citation type="submission" date="2022-01" db="EMBL/GenBank/DDBJ databases">
        <authorList>
            <person name="Zhou L.Y."/>
        </authorList>
    </citation>
    <scope>NUCLEOTIDE SEQUENCE [LARGE SCALE GENOMIC DNA]</scope>
    <source>
        <strain evidence="2 3">TLK-CK17</strain>
    </source>
</reference>
<organism evidence="2 3">
    <name type="scientific">Marilutibacter chinensis</name>
    <dbReference type="NCBI Taxonomy" id="2912247"/>
    <lineage>
        <taxon>Bacteria</taxon>
        <taxon>Pseudomonadati</taxon>
        <taxon>Pseudomonadota</taxon>
        <taxon>Gammaproteobacteria</taxon>
        <taxon>Lysobacterales</taxon>
        <taxon>Lysobacteraceae</taxon>
        <taxon>Marilutibacter</taxon>
    </lineage>
</organism>
<dbReference type="RefSeq" id="WP_237053887.1">
    <property type="nucleotide sequence ID" value="NZ_JAKJPO010000003.1"/>
</dbReference>
<evidence type="ECO:0000313" key="2">
    <source>
        <dbReference type="EMBL" id="MCF7221455.1"/>
    </source>
</evidence>
<proteinExistence type="predicted"/>
<gene>
    <name evidence="2" type="ORF">L3V18_06565</name>
</gene>
<dbReference type="EMBL" id="JAKJPO010000003">
    <property type="protein sequence ID" value="MCF7221455.1"/>
    <property type="molecule type" value="Genomic_DNA"/>
</dbReference>
<keyword evidence="3" id="KW-1185">Reference proteome</keyword>
<feature type="compositionally biased region" description="Low complexity" evidence="1">
    <location>
        <begin position="115"/>
        <end position="128"/>
    </location>
</feature>
<evidence type="ECO:0000313" key="3">
    <source>
        <dbReference type="Proteomes" id="UP001430796"/>
    </source>
</evidence>
<sequence length="138" mass="14535">MSFRTLQRRVERRERLLDARIERVHGAADSLKRSWRSAWTPGRILIAGLVSGFVAGRAEPMRYAAQSGDLVRLVSLISNVFASFAAGNAAEAAGEARSEARAGAEAGAMKAASAAAAASPDAAASTTAPPAPERMRRE</sequence>
<name>A0ABS9HR82_9GAMM</name>
<feature type="region of interest" description="Disordered" evidence="1">
    <location>
        <begin position="115"/>
        <end position="138"/>
    </location>
</feature>
<protein>
    <recommendedName>
        <fullName evidence="4">Protein sip-5</fullName>
    </recommendedName>
</protein>
<accession>A0ABS9HR82</accession>
<comment type="caution">
    <text evidence="2">The sequence shown here is derived from an EMBL/GenBank/DDBJ whole genome shotgun (WGS) entry which is preliminary data.</text>
</comment>